<protein>
    <submittedName>
        <fullName evidence="1">Uncharacterized protein</fullName>
    </submittedName>
</protein>
<name>A0A0F9KB24_9ZZZZ</name>
<proteinExistence type="predicted"/>
<sequence>MGKPIEAYMVSKWLISLCDGWDDRAAFCIDTLQGIANGNFTAKELRSDIIKVHAEKLNVKRTTIDELISRLQSLPNKHRLVTIVVGDDDTDGIDTELFDIYHTHELEHPIELFVHEDLN</sequence>
<comment type="caution">
    <text evidence="1">The sequence shown here is derived from an EMBL/GenBank/DDBJ whole genome shotgun (WGS) entry which is preliminary data.</text>
</comment>
<reference evidence="1" key="1">
    <citation type="journal article" date="2015" name="Nature">
        <title>Complex archaea that bridge the gap between prokaryotes and eukaryotes.</title>
        <authorList>
            <person name="Spang A."/>
            <person name="Saw J.H."/>
            <person name="Jorgensen S.L."/>
            <person name="Zaremba-Niedzwiedzka K."/>
            <person name="Martijn J."/>
            <person name="Lind A.E."/>
            <person name="van Eijk R."/>
            <person name="Schleper C."/>
            <person name="Guy L."/>
            <person name="Ettema T.J."/>
        </authorList>
    </citation>
    <scope>NUCLEOTIDE SEQUENCE</scope>
</reference>
<gene>
    <name evidence="1" type="ORF">LCGC14_1426000</name>
</gene>
<dbReference type="AlphaFoldDB" id="A0A0F9KB24"/>
<organism evidence="1">
    <name type="scientific">marine sediment metagenome</name>
    <dbReference type="NCBI Taxonomy" id="412755"/>
    <lineage>
        <taxon>unclassified sequences</taxon>
        <taxon>metagenomes</taxon>
        <taxon>ecological metagenomes</taxon>
    </lineage>
</organism>
<dbReference type="EMBL" id="LAZR01009560">
    <property type="protein sequence ID" value="KKM71881.1"/>
    <property type="molecule type" value="Genomic_DNA"/>
</dbReference>
<accession>A0A0F9KB24</accession>
<evidence type="ECO:0000313" key="1">
    <source>
        <dbReference type="EMBL" id="KKM71881.1"/>
    </source>
</evidence>